<organism evidence="8 9">
    <name type="scientific">Marinithermofilum abyssi</name>
    <dbReference type="NCBI Taxonomy" id="1571185"/>
    <lineage>
        <taxon>Bacteria</taxon>
        <taxon>Bacillati</taxon>
        <taxon>Bacillota</taxon>
        <taxon>Bacilli</taxon>
        <taxon>Bacillales</taxon>
        <taxon>Thermoactinomycetaceae</taxon>
        <taxon>Marinithermofilum</taxon>
    </lineage>
</organism>
<protein>
    <submittedName>
        <fullName evidence="8">ATPase AAA</fullName>
    </submittedName>
</protein>
<keyword evidence="3" id="KW-0067">ATP-binding</keyword>
<dbReference type="PROSITE" id="PS51372">
    <property type="entry name" value="PRD_2"/>
    <property type="match status" value="1"/>
</dbReference>
<proteinExistence type="predicted"/>
<dbReference type="PROSITE" id="PS50045">
    <property type="entry name" value="SIGMA54_INTERACT_4"/>
    <property type="match status" value="1"/>
</dbReference>
<dbReference type="InterPro" id="IPR036662">
    <property type="entry name" value="PTS_EIIA_man-typ_sf"/>
</dbReference>
<dbReference type="Gene3D" id="3.40.50.510">
    <property type="entry name" value="Phosphotransferase system, mannose-type IIA component"/>
    <property type="match status" value="1"/>
</dbReference>
<dbReference type="AlphaFoldDB" id="A0A8J2VDW9"/>
<keyword evidence="9" id="KW-1185">Reference proteome</keyword>
<dbReference type="GO" id="GO:0006355">
    <property type="term" value="P:regulation of DNA-templated transcription"/>
    <property type="evidence" value="ECO:0007669"/>
    <property type="project" value="InterPro"/>
</dbReference>
<dbReference type="Gene3D" id="1.10.8.60">
    <property type="match status" value="1"/>
</dbReference>
<accession>A0A8J2VDW9</accession>
<dbReference type="CDD" id="cd00009">
    <property type="entry name" value="AAA"/>
    <property type="match status" value="1"/>
</dbReference>
<feature type="compositionally biased region" description="Low complexity" evidence="4">
    <location>
        <begin position="377"/>
        <end position="386"/>
    </location>
</feature>
<dbReference type="GO" id="GO:0009401">
    <property type="term" value="P:phosphoenolpyruvate-dependent sugar phosphotransferase system"/>
    <property type="evidence" value="ECO:0007669"/>
    <property type="project" value="InterPro"/>
</dbReference>
<dbReference type="InterPro" id="IPR027417">
    <property type="entry name" value="P-loop_NTPase"/>
</dbReference>
<keyword evidence="2" id="KW-0547">Nucleotide-binding</keyword>
<evidence type="ECO:0000256" key="2">
    <source>
        <dbReference type="ARBA" id="ARBA00022741"/>
    </source>
</evidence>
<dbReference type="InterPro" id="IPR011608">
    <property type="entry name" value="PRD"/>
</dbReference>
<keyword evidence="1" id="KW-0808">Transferase</keyword>
<evidence type="ECO:0000313" key="8">
    <source>
        <dbReference type="EMBL" id="GGE03484.1"/>
    </source>
</evidence>
<evidence type="ECO:0000259" key="5">
    <source>
        <dbReference type="PROSITE" id="PS50045"/>
    </source>
</evidence>
<evidence type="ECO:0000256" key="1">
    <source>
        <dbReference type="ARBA" id="ARBA00022679"/>
    </source>
</evidence>
<dbReference type="InterPro" id="IPR025662">
    <property type="entry name" value="Sigma_54_int_dom_ATP-bd_1"/>
</dbReference>
<sequence>MKKLDHVFQTLQELCRRNPEGVSAGEMGRVLYLERSTVSRYLNELVKAEQAVKVPGRPVRYLPATAENQNDRILIQGGSPVSAHPRRITDHSGLFRRFSNIVGTGESLKPLLEEALAALFYPPHGLPILLSGETGVGKSYLANMLYQTATEEGILKPDAPYVVFNCAEYAQNPELLMGQLFGVQKGAFTGATNHRSGLVDRADGGILFLDEIHRLPPAGQEMLFYLIDRGMYRRLGESSMDRTARVRLIGATTESPKEALLPTLYRRFSVKLSLPPLRQRSQEERASLLDHFFHREGEQMGVPLSITESCRQAFLTYDCPGNIGQLESDIQIACARAFLRHLNQRQDHVLVLPEDLPEPVFRALPETEGNHPDDASSESSSIQAESPHPARQAGKDVPNVYAELTRKKARLAQKGMTPADMQKQLQQVVDDYVEDLLQASRTQVEEMPNKVWLIQPELMSVLQEEAERLNPRLPEPLSIYQLTALALHIQSFLQRPRSMDRREHLPDLKGVQPIYREAAVEISKKLKRALDIDLPEQEIDLTALLLASRSRRPQNRKRVAVLVVTHGPSAARSMAEVTNSLLGTPVIQAIDMPLNQPAAVTYQRVAEMVRKLDEGAGVLLLVDIGSLTTMGEALSRDCGIPIQTLSHVNLPMVIEAGRKSLLPENDLSSVADAARLMASPSETAGTSQGKIPSKQGSKRLIATVCLTGEGAAVTLESWLREHLQQKNPDVLIRSVRIDPQSRSSPLLDHLKKEHHLIAVVGTVEPDLEGVPYLPAWELLQPEGIARLQRLLDLSHPGHNAKETEVLASEELPVTFAEIPTLVEQGLAETVTHLNPRRFCRTMQEHMPPLREALSLDPERELGLWMHLGVMTDRLLQNTLKEHILSSETSADRNHHERHPADHVLHLWQQLLLVLENTFALRFPAGTAQELALLSSEKLEQGCHEPSYSD</sequence>
<evidence type="ECO:0000256" key="3">
    <source>
        <dbReference type="ARBA" id="ARBA00022840"/>
    </source>
</evidence>
<dbReference type="PANTHER" id="PTHR32071:SF38">
    <property type="entry name" value="PSP OPERON TRANSCRIPTIONAL ACTIVATOR"/>
    <property type="match status" value="1"/>
</dbReference>
<dbReference type="GO" id="GO:0005524">
    <property type="term" value="F:ATP binding"/>
    <property type="evidence" value="ECO:0007669"/>
    <property type="project" value="UniProtKB-KW"/>
</dbReference>
<dbReference type="Proteomes" id="UP000625210">
    <property type="component" value="Unassembled WGS sequence"/>
</dbReference>
<dbReference type="RefSeq" id="WP_188645931.1">
    <property type="nucleotide sequence ID" value="NZ_BMHQ01000001.1"/>
</dbReference>
<dbReference type="InterPro" id="IPR003593">
    <property type="entry name" value="AAA+_ATPase"/>
</dbReference>
<dbReference type="InterPro" id="IPR002078">
    <property type="entry name" value="Sigma_54_int"/>
</dbReference>
<dbReference type="SMART" id="SM00382">
    <property type="entry name" value="AAA"/>
    <property type="match status" value="1"/>
</dbReference>
<dbReference type="EMBL" id="BMHQ01000001">
    <property type="protein sequence ID" value="GGE03484.1"/>
    <property type="molecule type" value="Genomic_DNA"/>
</dbReference>
<feature type="domain" description="PRD" evidence="7">
    <location>
        <begin position="453"/>
        <end position="556"/>
    </location>
</feature>
<dbReference type="Gene3D" id="3.40.50.300">
    <property type="entry name" value="P-loop containing nucleotide triphosphate hydrolases"/>
    <property type="match status" value="1"/>
</dbReference>
<feature type="region of interest" description="Disordered" evidence="4">
    <location>
        <begin position="363"/>
        <end position="398"/>
    </location>
</feature>
<dbReference type="SUPFAM" id="SSF53062">
    <property type="entry name" value="PTS system fructose IIA component-like"/>
    <property type="match status" value="1"/>
</dbReference>
<dbReference type="PANTHER" id="PTHR32071">
    <property type="entry name" value="TRANSCRIPTIONAL REGULATORY PROTEIN"/>
    <property type="match status" value="1"/>
</dbReference>
<dbReference type="SUPFAM" id="SSF52540">
    <property type="entry name" value="P-loop containing nucleoside triphosphate hydrolases"/>
    <property type="match status" value="1"/>
</dbReference>
<dbReference type="PROSITE" id="PS00676">
    <property type="entry name" value="SIGMA54_INTERACT_2"/>
    <property type="match status" value="1"/>
</dbReference>
<evidence type="ECO:0000259" key="6">
    <source>
        <dbReference type="PROSITE" id="PS51096"/>
    </source>
</evidence>
<dbReference type="Pfam" id="PF00158">
    <property type="entry name" value="Sigma54_activat"/>
    <property type="match status" value="1"/>
</dbReference>
<reference evidence="8" key="1">
    <citation type="journal article" date="2014" name="Int. J. Syst. Evol. Microbiol.">
        <title>Complete genome sequence of Corynebacterium casei LMG S-19264T (=DSM 44701T), isolated from a smear-ripened cheese.</title>
        <authorList>
            <consortium name="US DOE Joint Genome Institute (JGI-PGF)"/>
            <person name="Walter F."/>
            <person name="Albersmeier A."/>
            <person name="Kalinowski J."/>
            <person name="Ruckert C."/>
        </authorList>
    </citation>
    <scope>NUCLEOTIDE SEQUENCE</scope>
    <source>
        <strain evidence="8">CGMCC 1.15179</strain>
    </source>
</reference>
<name>A0A8J2VDW9_9BACL</name>
<gene>
    <name evidence="8" type="ORF">GCM10011571_00440</name>
</gene>
<feature type="domain" description="PTS EIIA type-4" evidence="6">
    <location>
        <begin position="558"/>
        <end position="684"/>
    </location>
</feature>
<evidence type="ECO:0000313" key="9">
    <source>
        <dbReference type="Proteomes" id="UP000625210"/>
    </source>
</evidence>
<reference evidence="8" key="2">
    <citation type="submission" date="2020-09" db="EMBL/GenBank/DDBJ databases">
        <authorList>
            <person name="Sun Q."/>
            <person name="Zhou Y."/>
        </authorList>
    </citation>
    <scope>NUCLEOTIDE SEQUENCE</scope>
    <source>
        <strain evidence="8">CGMCC 1.15179</strain>
    </source>
</reference>
<dbReference type="PROSITE" id="PS00675">
    <property type="entry name" value="SIGMA54_INTERACT_1"/>
    <property type="match status" value="1"/>
</dbReference>
<feature type="domain" description="Sigma-54 factor interaction" evidence="5">
    <location>
        <begin position="101"/>
        <end position="335"/>
    </location>
</feature>
<dbReference type="GO" id="GO:0016020">
    <property type="term" value="C:membrane"/>
    <property type="evidence" value="ECO:0007669"/>
    <property type="project" value="InterPro"/>
</dbReference>
<comment type="caution">
    <text evidence="8">The sequence shown here is derived from an EMBL/GenBank/DDBJ whole genome shotgun (WGS) entry which is preliminary data.</text>
</comment>
<dbReference type="PROSITE" id="PS51096">
    <property type="entry name" value="PTS_EIIA_TYPE_4"/>
    <property type="match status" value="1"/>
</dbReference>
<dbReference type="Pfam" id="PF03610">
    <property type="entry name" value="EIIA-man"/>
    <property type="match status" value="1"/>
</dbReference>
<dbReference type="InterPro" id="IPR004701">
    <property type="entry name" value="PTS_EIIA_man-typ"/>
</dbReference>
<evidence type="ECO:0000256" key="4">
    <source>
        <dbReference type="SAM" id="MobiDB-lite"/>
    </source>
</evidence>
<dbReference type="InterPro" id="IPR025943">
    <property type="entry name" value="Sigma_54_int_dom_ATP-bd_2"/>
</dbReference>
<evidence type="ECO:0000259" key="7">
    <source>
        <dbReference type="PROSITE" id="PS51372"/>
    </source>
</evidence>
<dbReference type="GO" id="GO:0016740">
    <property type="term" value="F:transferase activity"/>
    <property type="evidence" value="ECO:0007669"/>
    <property type="project" value="UniProtKB-KW"/>
</dbReference>